<accession>A0A918I059</accession>
<dbReference type="GO" id="GO:0016874">
    <property type="term" value="F:ligase activity"/>
    <property type="evidence" value="ECO:0007669"/>
    <property type="project" value="UniProtKB-KW"/>
</dbReference>
<gene>
    <name evidence="6" type="ORF">GCM10010274_38820</name>
</gene>
<keyword evidence="1" id="KW-0436">Ligase</keyword>
<sequence length="436" mass="46560">MSFRQLTVLMRDQHKETPMPHTPPAAPQRLLVIEPMSSGLTLLGAARDLGLETVVFSHDAADRVVPAAARGEIDTFVVVDTNDPDALAEAAAGVHARTPLDGVVSGSEFYVDAAARLAHLLGLPGQPVETAEAVRDKTLMRAVLAKAGLRVPRYAEVAGVDDLDAAARAVGFPCVLKPAAGSGSIQVSRVEDRAGLESAYRVLADHADFVFDQPEDGRALVEQYLVGPEFSVEGYVDRGRVTIVSVTRKLLGAEPYFVELGHVVRADLAPEVREAIEEYTSAVVTCLGIALGPFHAELRLTDEGPVLIEVGARLAGDRIAELIHLATGVSLRHVMVASHVGLDPEAVWPRARPVAPYAAVHFFTAPGLTTLGRIDGVDALARHPRVTEVRMYLGPGDPVPEARDLRCRLGHVIFTADSAEHEAELRALAASAVRFS</sequence>
<dbReference type="Pfam" id="PF18130">
    <property type="entry name" value="ATPgrasp_N"/>
    <property type="match status" value="1"/>
</dbReference>
<dbReference type="AlphaFoldDB" id="A0A918I059"/>
<evidence type="ECO:0000256" key="2">
    <source>
        <dbReference type="ARBA" id="ARBA00022741"/>
    </source>
</evidence>
<name>A0A918I059_9ACTN</name>
<evidence type="ECO:0000256" key="3">
    <source>
        <dbReference type="ARBA" id="ARBA00022840"/>
    </source>
</evidence>
<dbReference type="InterPro" id="IPR011761">
    <property type="entry name" value="ATP-grasp"/>
</dbReference>
<reference evidence="6" key="1">
    <citation type="journal article" date="2014" name="Int. J. Syst. Evol. Microbiol.">
        <title>Complete genome sequence of Corynebacterium casei LMG S-19264T (=DSM 44701T), isolated from a smear-ripened cheese.</title>
        <authorList>
            <consortium name="US DOE Joint Genome Institute (JGI-PGF)"/>
            <person name="Walter F."/>
            <person name="Albersmeier A."/>
            <person name="Kalinowski J."/>
            <person name="Ruckert C."/>
        </authorList>
    </citation>
    <scope>NUCLEOTIDE SEQUENCE</scope>
    <source>
        <strain evidence="6">JCM 4391</strain>
    </source>
</reference>
<dbReference type="PANTHER" id="PTHR43585">
    <property type="entry name" value="FUMIPYRROLE BIOSYNTHESIS PROTEIN C"/>
    <property type="match status" value="1"/>
</dbReference>
<keyword evidence="7" id="KW-1185">Reference proteome</keyword>
<keyword evidence="3 4" id="KW-0067">ATP-binding</keyword>
<dbReference type="Pfam" id="PF13535">
    <property type="entry name" value="ATP-grasp_4"/>
    <property type="match status" value="1"/>
</dbReference>
<dbReference type="Proteomes" id="UP000636661">
    <property type="component" value="Unassembled WGS sequence"/>
</dbReference>
<evidence type="ECO:0000313" key="7">
    <source>
        <dbReference type="Proteomes" id="UP000636661"/>
    </source>
</evidence>
<dbReference type="Gene3D" id="3.30.470.20">
    <property type="entry name" value="ATP-grasp fold, B domain"/>
    <property type="match status" value="1"/>
</dbReference>
<dbReference type="Pfam" id="PF18603">
    <property type="entry name" value="LAL_C2"/>
    <property type="match status" value="1"/>
</dbReference>
<evidence type="ECO:0000256" key="4">
    <source>
        <dbReference type="PROSITE-ProRule" id="PRU00409"/>
    </source>
</evidence>
<protein>
    <submittedName>
        <fullName evidence="6">Phosphoribosylglycinamide synthetase</fullName>
    </submittedName>
</protein>
<dbReference type="Gene3D" id="3.40.50.20">
    <property type="match status" value="1"/>
</dbReference>
<dbReference type="InterPro" id="IPR052032">
    <property type="entry name" value="ATP-dep_AA_Ligase"/>
</dbReference>
<organism evidence="6 7">
    <name type="scientific">Streptomyces lavendofoliae</name>
    <dbReference type="NCBI Taxonomy" id="67314"/>
    <lineage>
        <taxon>Bacteria</taxon>
        <taxon>Bacillati</taxon>
        <taxon>Actinomycetota</taxon>
        <taxon>Actinomycetes</taxon>
        <taxon>Kitasatosporales</taxon>
        <taxon>Streptomycetaceae</taxon>
        <taxon>Streptomyces</taxon>
    </lineage>
</organism>
<dbReference type="GO" id="GO:0005524">
    <property type="term" value="F:ATP binding"/>
    <property type="evidence" value="ECO:0007669"/>
    <property type="project" value="UniProtKB-UniRule"/>
</dbReference>
<proteinExistence type="predicted"/>
<feature type="domain" description="ATP-grasp" evidence="5">
    <location>
        <begin position="141"/>
        <end position="340"/>
    </location>
</feature>
<evidence type="ECO:0000313" key="6">
    <source>
        <dbReference type="EMBL" id="GGU46636.1"/>
    </source>
</evidence>
<dbReference type="PANTHER" id="PTHR43585:SF2">
    <property type="entry name" value="ATP-GRASP ENZYME FSQD"/>
    <property type="match status" value="1"/>
</dbReference>
<comment type="caution">
    <text evidence="6">The sequence shown here is derived from an EMBL/GenBank/DDBJ whole genome shotgun (WGS) entry which is preliminary data.</text>
</comment>
<dbReference type="SUPFAM" id="SSF56059">
    <property type="entry name" value="Glutathione synthetase ATP-binding domain-like"/>
    <property type="match status" value="1"/>
</dbReference>
<evidence type="ECO:0000256" key="1">
    <source>
        <dbReference type="ARBA" id="ARBA00022598"/>
    </source>
</evidence>
<keyword evidence="2 4" id="KW-0547">Nucleotide-binding</keyword>
<evidence type="ECO:0000259" key="5">
    <source>
        <dbReference type="PROSITE" id="PS50975"/>
    </source>
</evidence>
<dbReference type="GO" id="GO:0046872">
    <property type="term" value="F:metal ion binding"/>
    <property type="evidence" value="ECO:0007669"/>
    <property type="project" value="InterPro"/>
</dbReference>
<reference evidence="6" key="2">
    <citation type="submission" date="2020-09" db="EMBL/GenBank/DDBJ databases">
        <authorList>
            <person name="Sun Q."/>
            <person name="Ohkuma M."/>
        </authorList>
    </citation>
    <scope>NUCLEOTIDE SEQUENCE</scope>
    <source>
        <strain evidence="6">JCM 4391</strain>
    </source>
</reference>
<dbReference type="InterPro" id="IPR041472">
    <property type="entry name" value="BL00235/CARNS1_N"/>
</dbReference>
<dbReference type="RefSeq" id="WP_189552125.1">
    <property type="nucleotide sequence ID" value="NZ_BMTP01000009.1"/>
</dbReference>
<dbReference type="EMBL" id="BMTP01000009">
    <property type="protein sequence ID" value="GGU46636.1"/>
    <property type="molecule type" value="Genomic_DNA"/>
</dbReference>
<dbReference type="PROSITE" id="PS50975">
    <property type="entry name" value="ATP_GRASP"/>
    <property type="match status" value="1"/>
</dbReference>
<dbReference type="InterPro" id="IPR040570">
    <property type="entry name" value="LAL_C2"/>
</dbReference>